<reference evidence="10" key="1">
    <citation type="submission" date="2018-05" db="EMBL/GenBank/DDBJ databases">
        <title>Genome sequencing of Phenylobacterium sp. HYN0004.</title>
        <authorList>
            <person name="Yi H."/>
            <person name="Baek C."/>
        </authorList>
    </citation>
    <scope>NUCLEOTIDE SEQUENCE [LARGE SCALE GENOMIC DNA]</scope>
    <source>
        <strain evidence="10">HYN0004</strain>
    </source>
</reference>
<evidence type="ECO:0000313" key="9">
    <source>
        <dbReference type="EMBL" id="AWM78632.1"/>
    </source>
</evidence>
<feature type="binding site" evidence="7">
    <location>
        <position position="152"/>
    </location>
    <ligand>
        <name>substrate</name>
    </ligand>
</feature>
<comment type="similarity">
    <text evidence="7">Belongs to the class I-like SAM-binding methyltransferase superfamily. TrmB family.</text>
</comment>
<keyword evidence="3 7" id="KW-0489">Methyltransferase</keyword>
<dbReference type="NCBIfam" id="TIGR00091">
    <property type="entry name" value="tRNA (guanosine(46)-N7)-methyltransferase TrmB"/>
    <property type="match status" value="1"/>
</dbReference>
<dbReference type="InterPro" id="IPR003358">
    <property type="entry name" value="tRNA_(Gua-N-7)_MeTrfase_Trmb"/>
</dbReference>
<dbReference type="PANTHER" id="PTHR23417">
    <property type="entry name" value="3-DEOXY-D-MANNO-OCTULOSONIC-ACID TRANSFERASE/TRNA GUANINE-N 7 - -METHYLTRANSFERASE"/>
    <property type="match status" value="1"/>
</dbReference>
<feature type="binding site" evidence="7">
    <location>
        <position position="99"/>
    </location>
    <ligand>
        <name>S-adenosyl-L-methionine</name>
        <dbReference type="ChEBI" id="CHEBI:59789"/>
    </ligand>
</feature>
<evidence type="ECO:0000313" key="10">
    <source>
        <dbReference type="Proteomes" id="UP000247763"/>
    </source>
</evidence>
<dbReference type="KEGG" id="phb:HYN04_13220"/>
<dbReference type="GO" id="GO:0008176">
    <property type="term" value="F:tRNA (guanine(46)-N7)-methyltransferase activity"/>
    <property type="evidence" value="ECO:0007669"/>
    <property type="project" value="UniProtKB-UniRule"/>
</dbReference>
<gene>
    <name evidence="7" type="primary">trmB</name>
    <name evidence="9" type="ORF">HYN04_13220</name>
</gene>
<evidence type="ECO:0000256" key="7">
    <source>
        <dbReference type="HAMAP-Rule" id="MF_01057"/>
    </source>
</evidence>
<dbReference type="CDD" id="cd02440">
    <property type="entry name" value="AdoMet_MTases"/>
    <property type="match status" value="1"/>
</dbReference>
<feature type="binding site" evidence="7">
    <location>
        <position position="184"/>
    </location>
    <ligand>
        <name>substrate</name>
    </ligand>
</feature>
<dbReference type="SUPFAM" id="SSF53335">
    <property type="entry name" value="S-adenosyl-L-methionine-dependent methyltransferases"/>
    <property type="match status" value="1"/>
</dbReference>
<organism evidence="9 10">
    <name type="scientific">Phenylobacterium parvum</name>
    <dbReference type="NCBI Taxonomy" id="2201350"/>
    <lineage>
        <taxon>Bacteria</taxon>
        <taxon>Pseudomonadati</taxon>
        <taxon>Pseudomonadota</taxon>
        <taxon>Alphaproteobacteria</taxon>
        <taxon>Caulobacterales</taxon>
        <taxon>Caulobacteraceae</taxon>
        <taxon>Phenylobacterium</taxon>
    </lineage>
</organism>
<evidence type="ECO:0000256" key="1">
    <source>
        <dbReference type="ARBA" id="ARBA00000142"/>
    </source>
</evidence>
<comment type="caution">
    <text evidence="7">Lacks conserved residue(s) required for the propagation of feature annotation.</text>
</comment>
<dbReference type="EC" id="2.1.1.33" evidence="7"/>
<dbReference type="InterPro" id="IPR055361">
    <property type="entry name" value="tRNA_methyltr_TrmB_bact"/>
</dbReference>
<feature type="binding site" evidence="7">
    <location>
        <begin position="222"/>
        <end position="225"/>
    </location>
    <ligand>
        <name>substrate</name>
    </ligand>
</feature>
<dbReference type="HAMAP" id="MF_01057">
    <property type="entry name" value="tRNA_methyltr_TrmB"/>
    <property type="match status" value="1"/>
</dbReference>
<name>A0A2Z3HTP4_9CAUL</name>
<evidence type="ECO:0000256" key="2">
    <source>
        <dbReference type="ARBA" id="ARBA00003015"/>
    </source>
</evidence>
<dbReference type="Proteomes" id="UP000247763">
    <property type="component" value="Chromosome"/>
</dbReference>
<dbReference type="PROSITE" id="PS51625">
    <property type="entry name" value="SAM_MT_TRMB"/>
    <property type="match status" value="1"/>
</dbReference>
<feature type="binding site" evidence="7">
    <location>
        <position position="74"/>
    </location>
    <ligand>
        <name>S-adenosyl-L-methionine</name>
        <dbReference type="ChEBI" id="CHEBI:59789"/>
    </ligand>
</feature>
<accession>A0A2Z3HTP4</accession>
<keyword evidence="6 7" id="KW-0819">tRNA processing</keyword>
<evidence type="ECO:0000256" key="5">
    <source>
        <dbReference type="ARBA" id="ARBA00022691"/>
    </source>
</evidence>
<proteinExistence type="inferred from homology"/>
<protein>
    <recommendedName>
        <fullName evidence="7">tRNA (guanine-N(7)-)-methyltransferase</fullName>
        <ecNumber evidence="7">2.1.1.33</ecNumber>
    </recommendedName>
    <alternativeName>
        <fullName evidence="7">tRNA (guanine(46)-N(7))-methyltransferase</fullName>
    </alternativeName>
    <alternativeName>
        <fullName evidence="7">tRNA(m7G46)-methyltransferase</fullName>
    </alternativeName>
</protein>
<comment type="catalytic activity">
    <reaction evidence="1 7">
        <text>guanosine(46) in tRNA + S-adenosyl-L-methionine = N(7)-methylguanosine(46) in tRNA + S-adenosyl-L-homocysteine</text>
        <dbReference type="Rhea" id="RHEA:42708"/>
        <dbReference type="Rhea" id="RHEA-COMP:10188"/>
        <dbReference type="Rhea" id="RHEA-COMP:10189"/>
        <dbReference type="ChEBI" id="CHEBI:57856"/>
        <dbReference type="ChEBI" id="CHEBI:59789"/>
        <dbReference type="ChEBI" id="CHEBI:74269"/>
        <dbReference type="ChEBI" id="CHEBI:74480"/>
        <dbReference type="EC" id="2.1.1.33"/>
    </reaction>
</comment>
<dbReference type="InterPro" id="IPR029063">
    <property type="entry name" value="SAM-dependent_MTases_sf"/>
</dbReference>
<feature type="region of interest" description="Disordered" evidence="8">
    <location>
        <begin position="1"/>
        <end position="29"/>
    </location>
</feature>
<evidence type="ECO:0000256" key="3">
    <source>
        <dbReference type="ARBA" id="ARBA00022603"/>
    </source>
</evidence>
<dbReference type="AlphaFoldDB" id="A0A2Z3HTP4"/>
<feature type="compositionally biased region" description="Gly residues" evidence="8">
    <location>
        <begin position="1"/>
        <end position="11"/>
    </location>
</feature>
<comment type="function">
    <text evidence="2 7">Catalyzes the formation of N(7)-methylguanine at position 46 (m7G46) in tRNA.</text>
</comment>
<dbReference type="OrthoDB" id="9802090at2"/>
<sequence>MGADGPGGRPQGPGLTRRVDTPPPLRSFGRIRSRTLKPRQASLMETLLPALRPPSEGPVDPAALMPGARETWLEVGFGGGEHMAAQAAARPQVLVLGAEPFLNGVASALRHVDEAGLKNVRIHDGDARDLMSRLPDSCLDRLFVLFPDPWQKARHHKRRLVSPAFADEAARLLKPGGRLRLATDWADYADQMLKVLLAEPRFDWPARSAADWREAPADHVRTRYEAKRLGDCEPVWLDFVRRPD</sequence>
<dbReference type="GO" id="GO:0043527">
    <property type="term" value="C:tRNA methyltransferase complex"/>
    <property type="evidence" value="ECO:0007669"/>
    <property type="project" value="TreeGrafter"/>
</dbReference>
<evidence type="ECO:0000256" key="8">
    <source>
        <dbReference type="SAM" id="MobiDB-lite"/>
    </source>
</evidence>
<keyword evidence="4 7" id="KW-0808">Transferase</keyword>
<feature type="binding site" evidence="7">
    <location>
        <position position="148"/>
    </location>
    <ligand>
        <name>S-adenosyl-L-methionine</name>
        <dbReference type="ChEBI" id="CHEBI:59789"/>
    </ligand>
</feature>
<evidence type="ECO:0000256" key="6">
    <source>
        <dbReference type="ARBA" id="ARBA00022694"/>
    </source>
</evidence>
<dbReference type="UniPathway" id="UPA00989"/>
<dbReference type="EMBL" id="CP029479">
    <property type="protein sequence ID" value="AWM78632.1"/>
    <property type="molecule type" value="Genomic_DNA"/>
</dbReference>
<evidence type="ECO:0000256" key="4">
    <source>
        <dbReference type="ARBA" id="ARBA00022679"/>
    </source>
</evidence>
<dbReference type="PANTHER" id="PTHR23417:SF14">
    <property type="entry name" value="PENTACOTRIPEPTIDE-REPEAT REGION OF PRORP DOMAIN-CONTAINING PROTEIN"/>
    <property type="match status" value="1"/>
</dbReference>
<feature type="binding site" evidence="7">
    <location>
        <position position="126"/>
    </location>
    <ligand>
        <name>S-adenosyl-L-methionine</name>
        <dbReference type="ChEBI" id="CHEBI:59789"/>
    </ligand>
</feature>
<comment type="pathway">
    <text evidence="7">tRNA modification; N(7)-methylguanine-tRNA biosynthesis.</text>
</comment>
<keyword evidence="10" id="KW-1185">Reference proteome</keyword>
<keyword evidence="5 7" id="KW-0949">S-adenosyl-L-methionine</keyword>
<dbReference type="Gene3D" id="3.40.50.150">
    <property type="entry name" value="Vaccinia Virus protein VP39"/>
    <property type="match status" value="1"/>
</dbReference>
<dbReference type="Pfam" id="PF02390">
    <property type="entry name" value="Methyltransf_4"/>
    <property type="match status" value="1"/>
</dbReference>